<dbReference type="Proteomes" id="UP000027586">
    <property type="component" value="Unassembled WGS sequence"/>
</dbReference>
<dbReference type="EMBL" id="CBTN010000204">
    <property type="protein sequence ID" value="CDH61577.1"/>
    <property type="molecule type" value="Genomic_DNA"/>
</dbReference>
<keyword evidence="1" id="KW-0175">Coiled coil</keyword>
<accession>A0A068SI34</accession>
<organism evidence="2 3">
    <name type="scientific">Lichtheimia corymbifera JMRC:FSU:9682</name>
    <dbReference type="NCBI Taxonomy" id="1263082"/>
    <lineage>
        <taxon>Eukaryota</taxon>
        <taxon>Fungi</taxon>
        <taxon>Fungi incertae sedis</taxon>
        <taxon>Mucoromycota</taxon>
        <taxon>Mucoromycotina</taxon>
        <taxon>Mucoromycetes</taxon>
        <taxon>Mucorales</taxon>
        <taxon>Lichtheimiaceae</taxon>
        <taxon>Lichtheimia</taxon>
    </lineage>
</organism>
<evidence type="ECO:0000256" key="1">
    <source>
        <dbReference type="SAM" id="Coils"/>
    </source>
</evidence>
<evidence type="ECO:0000313" key="3">
    <source>
        <dbReference type="Proteomes" id="UP000027586"/>
    </source>
</evidence>
<protein>
    <submittedName>
        <fullName evidence="2">Uncharacterized protein</fullName>
    </submittedName>
</protein>
<dbReference type="VEuPathDB" id="FungiDB:LCOR_12352.1"/>
<evidence type="ECO:0000313" key="2">
    <source>
        <dbReference type="EMBL" id="CDH61577.1"/>
    </source>
</evidence>
<feature type="coiled-coil region" evidence="1">
    <location>
        <begin position="23"/>
        <end position="50"/>
    </location>
</feature>
<comment type="caution">
    <text evidence="2">The sequence shown here is derived from an EMBL/GenBank/DDBJ whole genome shotgun (WGS) entry which is preliminary data.</text>
</comment>
<sequence length="281" mass="32581">MNFEDLGSFSIPSTLSGSTTRSASQDDNEIAVLREQVQDLIQRVTALEGRAATPAAPIPAATPTRNNALARLVRRGLANSLRQWDFTVQWNDEPNIGIRNDIAQYVRDQPEYAANNWTPDRVEQRIQGLWESMRARNRADQRLENNPVEDREANVANERRRRMLESRRNRVMVRRRTAYARHRNNINVRNIVLHYQHTDVLRLFTAPMMSDDEGEEGVVRVPHYRTVPVQRLFRQLDILTEGPNPPRWAGRTRVEDNSRTLTRVTRSRLPSWAYDASHVIQ</sequence>
<proteinExistence type="predicted"/>
<name>A0A068SI34_9FUNG</name>
<dbReference type="OrthoDB" id="10481213at2759"/>
<keyword evidence="3" id="KW-1185">Reference proteome</keyword>
<dbReference type="AlphaFoldDB" id="A0A068SI34"/>
<gene>
    <name evidence="2" type="ORF">LCOR_12352.1</name>
</gene>
<reference evidence="2" key="1">
    <citation type="submission" date="2013-08" db="EMBL/GenBank/DDBJ databases">
        <title>Gene expansion shapes genome architecture in the human pathogen Lichtheimia corymbifera: an evolutionary genomics analysis in the ancient terrestrial Mucorales (Mucoromycotina).</title>
        <authorList>
            <person name="Schwartze V.U."/>
            <person name="Winter S."/>
            <person name="Shelest E."/>
            <person name="Marcet-Houben M."/>
            <person name="Horn F."/>
            <person name="Wehner S."/>
            <person name="Hoffmann K."/>
            <person name="Riege K."/>
            <person name="Sammeth M."/>
            <person name="Nowrousian M."/>
            <person name="Valiante V."/>
            <person name="Linde J."/>
            <person name="Jacobsen I.D."/>
            <person name="Marz M."/>
            <person name="Brakhage A.A."/>
            <person name="Gabaldon T."/>
            <person name="Bocker S."/>
            <person name="Voigt K."/>
        </authorList>
    </citation>
    <scope>NUCLEOTIDE SEQUENCE [LARGE SCALE GENOMIC DNA]</scope>
    <source>
        <strain evidence="2">FSU 9682</strain>
    </source>
</reference>